<gene>
    <name evidence="1" type="ORF">IE53DRAFT_388549</name>
</gene>
<evidence type="ECO:0000313" key="1">
    <source>
        <dbReference type="EMBL" id="PWN49252.1"/>
    </source>
</evidence>
<accession>A0ACD0NTY0</accession>
<organism evidence="1 2">
    <name type="scientific">Violaceomyces palustris</name>
    <dbReference type="NCBI Taxonomy" id="1673888"/>
    <lineage>
        <taxon>Eukaryota</taxon>
        <taxon>Fungi</taxon>
        <taxon>Dikarya</taxon>
        <taxon>Basidiomycota</taxon>
        <taxon>Ustilaginomycotina</taxon>
        <taxon>Ustilaginomycetes</taxon>
        <taxon>Violaceomycetales</taxon>
        <taxon>Violaceomycetaceae</taxon>
        <taxon>Violaceomyces</taxon>
    </lineage>
</organism>
<name>A0ACD0NTY0_9BASI</name>
<evidence type="ECO:0000313" key="2">
    <source>
        <dbReference type="Proteomes" id="UP000245626"/>
    </source>
</evidence>
<reference evidence="1 2" key="1">
    <citation type="journal article" date="2018" name="Mol. Biol. Evol.">
        <title>Broad Genomic Sampling Reveals a Smut Pathogenic Ancestry of the Fungal Clade Ustilaginomycotina.</title>
        <authorList>
            <person name="Kijpornyongpan T."/>
            <person name="Mondo S.J."/>
            <person name="Barry K."/>
            <person name="Sandor L."/>
            <person name="Lee J."/>
            <person name="Lipzen A."/>
            <person name="Pangilinan J."/>
            <person name="LaButti K."/>
            <person name="Hainaut M."/>
            <person name="Henrissat B."/>
            <person name="Grigoriev I.V."/>
            <person name="Spatafora J.W."/>
            <person name="Aime M.C."/>
        </authorList>
    </citation>
    <scope>NUCLEOTIDE SEQUENCE [LARGE SCALE GENOMIC DNA]</scope>
    <source>
        <strain evidence="1 2">SA 807</strain>
    </source>
</reference>
<dbReference type="EMBL" id="KZ820076">
    <property type="protein sequence ID" value="PWN49252.1"/>
    <property type="molecule type" value="Genomic_DNA"/>
</dbReference>
<keyword evidence="2" id="KW-1185">Reference proteome</keyword>
<protein>
    <submittedName>
        <fullName evidence="1">Uncharacterized protein</fullName>
    </submittedName>
</protein>
<dbReference type="Proteomes" id="UP000245626">
    <property type="component" value="Unassembled WGS sequence"/>
</dbReference>
<sequence>MSSLPTLSATRLSAYRTPTTLPRLSQPPASSSRLLHASAPNCAKPRKQRNAADPMALKKMPKFDFDDVPTLGHMLLQRRREMLQFYRTIEFEIPKLAAFREEYKPPTQESFLRFKFQHYQGEPHPASRKVVLSFNIADLFKSGALQSEKAQHKLLLIAGERYRADQGKIVISCETLPSERQNMKWCSDTLDKMIAEANSPQPDLSAIPLDPRPTLVREAKKRSYQRKDGPSIKDFPKEWL</sequence>
<proteinExistence type="predicted"/>